<feature type="non-terminal residue" evidence="1">
    <location>
        <position position="1"/>
    </location>
</feature>
<organism evidence="1">
    <name type="scientific">marine metagenome</name>
    <dbReference type="NCBI Taxonomy" id="408172"/>
    <lineage>
        <taxon>unclassified sequences</taxon>
        <taxon>metagenomes</taxon>
        <taxon>ecological metagenomes</taxon>
    </lineage>
</organism>
<reference evidence="1" key="1">
    <citation type="submission" date="2018-05" db="EMBL/GenBank/DDBJ databases">
        <authorList>
            <person name="Lanie J.A."/>
            <person name="Ng W.-L."/>
            <person name="Kazmierczak K.M."/>
            <person name="Andrzejewski T.M."/>
            <person name="Davidsen T.M."/>
            <person name="Wayne K.J."/>
            <person name="Tettelin H."/>
            <person name="Glass J.I."/>
            <person name="Rusch D."/>
            <person name="Podicherti R."/>
            <person name="Tsui H.-C.T."/>
            <person name="Winkler M.E."/>
        </authorList>
    </citation>
    <scope>NUCLEOTIDE SEQUENCE</scope>
</reference>
<sequence length="84" mass="9340">SLIKSALLVSIPGFTLSNLKHAKHYFQTTLNSVTLSAVGCTGCAHHNGPFLKRTNHELHSAEFLHDSSGMLRHRHQTRPRIPSE</sequence>
<dbReference type="EMBL" id="UINC01048905">
    <property type="protein sequence ID" value="SVB60020.1"/>
    <property type="molecule type" value="Genomic_DNA"/>
</dbReference>
<name>A0A382FAQ8_9ZZZZ</name>
<gene>
    <name evidence="1" type="ORF">METZ01_LOCUS212874</name>
</gene>
<protein>
    <submittedName>
        <fullName evidence="1">Uncharacterized protein</fullName>
    </submittedName>
</protein>
<dbReference type="AlphaFoldDB" id="A0A382FAQ8"/>
<accession>A0A382FAQ8</accession>
<proteinExistence type="predicted"/>
<evidence type="ECO:0000313" key="1">
    <source>
        <dbReference type="EMBL" id="SVB60020.1"/>
    </source>
</evidence>